<proteinExistence type="inferred from homology"/>
<evidence type="ECO:0000256" key="5">
    <source>
        <dbReference type="ARBA" id="ARBA00022989"/>
    </source>
</evidence>
<dbReference type="Proteomes" id="UP000076837">
    <property type="component" value="Unassembled WGS sequence"/>
</dbReference>
<feature type="transmembrane region" description="Helical" evidence="8">
    <location>
        <begin position="328"/>
        <end position="345"/>
    </location>
</feature>
<feature type="transmembrane region" description="Helical" evidence="8">
    <location>
        <begin position="184"/>
        <end position="206"/>
    </location>
</feature>
<organism evidence="9 10">
    <name type="scientific">Didymella rabiei</name>
    <name type="common">Chickpea ascochyta blight fungus</name>
    <name type="synonym">Mycosphaerella rabiei</name>
    <dbReference type="NCBI Taxonomy" id="5454"/>
    <lineage>
        <taxon>Eukaryota</taxon>
        <taxon>Fungi</taxon>
        <taxon>Dikarya</taxon>
        <taxon>Ascomycota</taxon>
        <taxon>Pezizomycotina</taxon>
        <taxon>Dothideomycetes</taxon>
        <taxon>Pleosporomycetidae</taxon>
        <taxon>Pleosporales</taxon>
        <taxon>Pleosporineae</taxon>
        <taxon>Didymellaceae</taxon>
        <taxon>Ascochyta</taxon>
    </lineage>
</organism>
<evidence type="ECO:0000256" key="2">
    <source>
        <dbReference type="ARBA" id="ARBA00007475"/>
    </source>
</evidence>
<name>A0A163B7R1_DIDRA</name>
<dbReference type="STRING" id="5454.A0A163B7R1"/>
<feature type="compositionally biased region" description="Polar residues" evidence="7">
    <location>
        <begin position="30"/>
        <end position="46"/>
    </location>
</feature>
<feature type="region of interest" description="Disordered" evidence="7">
    <location>
        <begin position="64"/>
        <end position="87"/>
    </location>
</feature>
<gene>
    <name evidence="9" type="ORF">ST47_g7234</name>
</gene>
<dbReference type="Pfam" id="PF07281">
    <property type="entry name" value="INSIG"/>
    <property type="match status" value="1"/>
</dbReference>
<evidence type="ECO:0000256" key="8">
    <source>
        <dbReference type="SAM" id="Phobius"/>
    </source>
</evidence>
<keyword evidence="4" id="KW-0256">Endoplasmic reticulum</keyword>
<dbReference type="AlphaFoldDB" id="A0A163B7R1"/>
<dbReference type="GO" id="GO:0016126">
    <property type="term" value="P:sterol biosynthetic process"/>
    <property type="evidence" value="ECO:0007669"/>
    <property type="project" value="TreeGrafter"/>
</dbReference>
<comment type="caution">
    <text evidence="9">The sequence shown here is derived from an EMBL/GenBank/DDBJ whole genome shotgun (WGS) entry which is preliminary data.</text>
</comment>
<comment type="similarity">
    <text evidence="2">Belongs to the INSIG family.</text>
</comment>
<evidence type="ECO:0000256" key="4">
    <source>
        <dbReference type="ARBA" id="ARBA00022824"/>
    </source>
</evidence>
<keyword evidence="5 8" id="KW-1133">Transmembrane helix</keyword>
<keyword evidence="3 8" id="KW-0812">Transmembrane</keyword>
<dbReference type="PANTHER" id="PTHR15301">
    <property type="entry name" value="INSULIN-INDUCED GENE 1"/>
    <property type="match status" value="1"/>
</dbReference>
<feature type="transmembrane region" description="Helical" evidence="8">
    <location>
        <begin position="226"/>
        <end position="247"/>
    </location>
</feature>
<evidence type="ECO:0000256" key="3">
    <source>
        <dbReference type="ARBA" id="ARBA00022692"/>
    </source>
</evidence>
<dbReference type="InterPro" id="IPR025929">
    <property type="entry name" value="INSIG_fam"/>
</dbReference>
<feature type="region of interest" description="Disordered" evidence="7">
    <location>
        <begin position="1"/>
        <end position="46"/>
    </location>
</feature>
<evidence type="ECO:0000256" key="7">
    <source>
        <dbReference type="SAM" id="MobiDB-lite"/>
    </source>
</evidence>
<accession>A0A163B7R1</accession>
<protein>
    <submittedName>
        <fullName evidence="9">Uncharacterized protein</fullName>
    </submittedName>
</protein>
<feature type="transmembrane region" description="Helical" evidence="8">
    <location>
        <begin position="392"/>
        <end position="412"/>
    </location>
</feature>
<feature type="transmembrane region" description="Helical" evidence="8">
    <location>
        <begin position="304"/>
        <end position="321"/>
    </location>
</feature>
<keyword evidence="10" id="KW-1185">Reference proteome</keyword>
<reference evidence="9 10" key="1">
    <citation type="journal article" date="2016" name="Sci. Rep.">
        <title>Draft genome sequencing and secretome analysis of fungal phytopathogen Ascochyta rabiei provides insight into the necrotrophic effector repertoire.</title>
        <authorList>
            <person name="Verma S."/>
            <person name="Gazara R.K."/>
            <person name="Nizam S."/>
            <person name="Parween S."/>
            <person name="Chattopadhyay D."/>
            <person name="Verma P.K."/>
        </authorList>
    </citation>
    <scope>NUCLEOTIDE SEQUENCE [LARGE SCALE GENOMIC DNA]</scope>
    <source>
        <strain evidence="9 10">ArDII</strain>
    </source>
</reference>
<evidence type="ECO:0000256" key="1">
    <source>
        <dbReference type="ARBA" id="ARBA00004477"/>
    </source>
</evidence>
<dbReference type="EMBL" id="JYNV01000242">
    <property type="protein sequence ID" value="KZM21610.1"/>
    <property type="molecule type" value="Genomic_DNA"/>
</dbReference>
<dbReference type="GO" id="GO:0005789">
    <property type="term" value="C:endoplasmic reticulum membrane"/>
    <property type="evidence" value="ECO:0007669"/>
    <property type="project" value="UniProtKB-SubCell"/>
</dbReference>
<evidence type="ECO:0000313" key="9">
    <source>
        <dbReference type="EMBL" id="KZM21610.1"/>
    </source>
</evidence>
<sequence>MAEQAAQPPHIHRPIPRRNLDSRSHRDTPESPTHASSPPASNLQNSRSSDFLAQLNARLLGTYHSRTDDAPDSPNDGTGSARLPRQNKSFLNMNSSTLFGIYDDIGASTNGAQSVADTPWGTGAETPGHAAMGWNGGLYDGTSGAEAALNMKEKARRASGNGKLQAERRRSSSTRRARGGVAKYAILFFKLAALFMFGILYGLIVSHLHDTRQLAAVHVAGVNRESWVYVSIWGCAGVALGSLLPYMDLLWSRHHASDDPDEKAQDDKEADPPISEQIHDVVRSVAAFLGVAFAIRRLPWQSTLQLTLTLALVNPALWYILDRSKPGLSFSLIVTSVLTSLIFLSNPTALPSPSGIAVGNVTSADSARRQQQQQQQQQQQHLFVGLISYNTLAVVTWVGSVLFCSCVCFGSIGRRLAVLEKRGKVLKINVSLSFMGIPQQIRDIIYDELWEQTPRIRLSKNNAASLDSFELCYSSRVPGDDSRAGLPQWLLCNSAILKEGLKQLLTKGK</sequence>
<dbReference type="PANTHER" id="PTHR15301:SF3">
    <property type="entry name" value="PROTEIN NSG1-RELATED"/>
    <property type="match status" value="1"/>
</dbReference>
<evidence type="ECO:0000313" key="10">
    <source>
        <dbReference type="Proteomes" id="UP000076837"/>
    </source>
</evidence>
<feature type="compositionally biased region" description="Basic and acidic residues" evidence="7">
    <location>
        <begin position="18"/>
        <end position="29"/>
    </location>
</feature>
<comment type="subcellular location">
    <subcellularLocation>
        <location evidence="1">Endoplasmic reticulum membrane</location>
        <topology evidence="1">Multi-pass membrane protein</topology>
    </subcellularLocation>
</comment>
<evidence type="ECO:0000256" key="6">
    <source>
        <dbReference type="ARBA" id="ARBA00023136"/>
    </source>
</evidence>
<keyword evidence="6 8" id="KW-0472">Membrane</keyword>